<evidence type="ECO:0000313" key="2">
    <source>
        <dbReference type="Proteomes" id="UP000249547"/>
    </source>
</evidence>
<sequence>MNNTVIKFTKAYVYQTGTANYVATMETSDAATETQLFSNVDETRAAKPASYPVQDKRCRC</sequence>
<proteinExistence type="predicted"/>
<reference evidence="1 2" key="1">
    <citation type="submission" date="2018-06" db="EMBL/GenBank/DDBJ databases">
        <title>Genomic Encyclopedia of Archaeal and Bacterial Type Strains, Phase II (KMG-II): from individual species to whole genera.</title>
        <authorList>
            <person name="Goeker M."/>
        </authorList>
    </citation>
    <scope>NUCLEOTIDE SEQUENCE [LARGE SCALE GENOMIC DNA]</scope>
    <source>
        <strain evidence="1 2">DSM 23857</strain>
    </source>
</reference>
<keyword evidence="2" id="KW-1185">Reference proteome</keyword>
<organism evidence="1 2">
    <name type="scientific">Chitinophaga skermanii</name>
    <dbReference type="NCBI Taxonomy" id="331697"/>
    <lineage>
        <taxon>Bacteria</taxon>
        <taxon>Pseudomonadati</taxon>
        <taxon>Bacteroidota</taxon>
        <taxon>Chitinophagia</taxon>
        <taxon>Chitinophagales</taxon>
        <taxon>Chitinophagaceae</taxon>
        <taxon>Chitinophaga</taxon>
    </lineage>
</organism>
<gene>
    <name evidence="1" type="ORF">LX64_01848</name>
</gene>
<dbReference type="Proteomes" id="UP000249547">
    <property type="component" value="Unassembled WGS sequence"/>
</dbReference>
<dbReference type="EMBL" id="QLLL01000003">
    <property type="protein sequence ID" value="RAJ06721.1"/>
    <property type="molecule type" value="Genomic_DNA"/>
</dbReference>
<name>A0A327QR49_9BACT</name>
<evidence type="ECO:0000313" key="1">
    <source>
        <dbReference type="EMBL" id="RAJ06721.1"/>
    </source>
</evidence>
<protein>
    <submittedName>
        <fullName evidence="1">Uncharacterized protein</fullName>
    </submittedName>
</protein>
<comment type="caution">
    <text evidence="1">The sequence shown here is derived from an EMBL/GenBank/DDBJ whole genome shotgun (WGS) entry which is preliminary data.</text>
</comment>
<dbReference type="AlphaFoldDB" id="A0A327QR49"/>
<accession>A0A327QR49</accession>